<dbReference type="EMBL" id="BOMG01000052">
    <property type="protein sequence ID" value="GID55627.1"/>
    <property type="molecule type" value="Genomic_DNA"/>
</dbReference>
<sequence>MLGSVSVVGWVTYNSPPAEAVMPESTSVGTSISVQRGIWADLPPDVAIMLAPPVTVTARPAELPVDKHLNVQLGRSRGNVPVGGYIR</sequence>
<proteinExistence type="predicted"/>
<evidence type="ECO:0000313" key="2">
    <source>
        <dbReference type="Proteomes" id="UP000612282"/>
    </source>
</evidence>
<gene>
    <name evidence="1" type="ORF">Aco03nite_040310</name>
</gene>
<organism evidence="1 2">
    <name type="scientific">Actinoplanes couchii</name>
    <dbReference type="NCBI Taxonomy" id="403638"/>
    <lineage>
        <taxon>Bacteria</taxon>
        <taxon>Bacillati</taxon>
        <taxon>Actinomycetota</taxon>
        <taxon>Actinomycetes</taxon>
        <taxon>Micromonosporales</taxon>
        <taxon>Micromonosporaceae</taxon>
        <taxon>Actinoplanes</taxon>
    </lineage>
</organism>
<protein>
    <submittedName>
        <fullName evidence="1">Uncharacterized protein</fullName>
    </submittedName>
</protein>
<accession>A0ABQ3XAT3</accession>
<name>A0ABQ3XAT3_9ACTN</name>
<reference evidence="1 2" key="1">
    <citation type="submission" date="2021-01" db="EMBL/GenBank/DDBJ databases">
        <title>Whole genome shotgun sequence of Actinoplanes couchii NBRC 106145.</title>
        <authorList>
            <person name="Komaki H."/>
            <person name="Tamura T."/>
        </authorList>
    </citation>
    <scope>NUCLEOTIDE SEQUENCE [LARGE SCALE GENOMIC DNA]</scope>
    <source>
        <strain evidence="1 2">NBRC 106145</strain>
    </source>
</reference>
<keyword evidence="2" id="KW-1185">Reference proteome</keyword>
<dbReference type="Proteomes" id="UP000612282">
    <property type="component" value="Unassembled WGS sequence"/>
</dbReference>
<evidence type="ECO:0000313" key="1">
    <source>
        <dbReference type="EMBL" id="GID55627.1"/>
    </source>
</evidence>
<comment type="caution">
    <text evidence="1">The sequence shown here is derived from an EMBL/GenBank/DDBJ whole genome shotgun (WGS) entry which is preliminary data.</text>
</comment>